<reference evidence="2 3" key="1">
    <citation type="journal article" date="2015" name="Antonie Van Leeuwenhoek">
        <title>A phylogenomic and molecular marker based taxonomic framework for the order Xanthomonadales: proposal to transfer the families Algiphilaceae and Solimonadaceae to the order Nevskiales ord. nov. and to create a new family within the order Xanthomonadales, the family Rhodanobacteraceae fam. nov., containing the genus Rhodanobacter and its closest relatives.</title>
        <authorList>
            <person name="Naushad S."/>
            <person name="Adeolu M."/>
            <person name="Wong S."/>
            <person name="Sohail M."/>
            <person name="Schellhorn H.E."/>
            <person name="Gupta R.S."/>
        </authorList>
    </citation>
    <scope>NUCLEOTIDE SEQUENCE [LARGE SCALE GENOMIC DNA]</scope>
    <source>
        <strain evidence="2 3">DSM 16301</strain>
    </source>
</reference>
<dbReference type="PATRIC" id="fig|1440762.4.peg.3009"/>
<dbReference type="Pfam" id="PF07963">
    <property type="entry name" value="N_methyl"/>
    <property type="match status" value="1"/>
</dbReference>
<dbReference type="EMBL" id="JPLA01000049">
    <property type="protein sequence ID" value="KLD62288.1"/>
    <property type="molecule type" value="Genomic_DNA"/>
</dbReference>
<keyword evidence="1" id="KW-1133">Transmembrane helix</keyword>
<organism evidence="2 3">
    <name type="scientific">Dyella japonica DSM 16301</name>
    <dbReference type="NCBI Taxonomy" id="1440762"/>
    <lineage>
        <taxon>Bacteria</taxon>
        <taxon>Pseudomonadati</taxon>
        <taxon>Pseudomonadota</taxon>
        <taxon>Gammaproteobacteria</taxon>
        <taxon>Lysobacterales</taxon>
        <taxon>Rhodanobacteraceae</taxon>
        <taxon>Dyella</taxon>
    </lineage>
</organism>
<dbReference type="Pfam" id="PF16732">
    <property type="entry name" value="ComP_DUS"/>
    <property type="match status" value="1"/>
</dbReference>
<dbReference type="PANTHER" id="PTHR30093">
    <property type="entry name" value="GENERAL SECRETION PATHWAY PROTEIN G"/>
    <property type="match status" value="1"/>
</dbReference>
<dbReference type="Gene3D" id="3.30.700.10">
    <property type="entry name" value="Glycoprotein, Type 4 Pilin"/>
    <property type="match status" value="1"/>
</dbReference>
<protein>
    <recommendedName>
        <fullName evidence="4">Pilus assembly protein PilE</fullName>
    </recommendedName>
</protein>
<name>A0A0G9GYC0_9GAMM</name>
<proteinExistence type="predicted"/>
<evidence type="ECO:0000313" key="2">
    <source>
        <dbReference type="EMBL" id="KLD62288.1"/>
    </source>
</evidence>
<dbReference type="RefSeq" id="WP_046972966.1">
    <property type="nucleotide sequence ID" value="NZ_JPLA01000049.1"/>
</dbReference>
<dbReference type="InterPro" id="IPR031982">
    <property type="entry name" value="PilE-like"/>
</dbReference>
<dbReference type="STRING" id="1440762.Y882_16425"/>
<accession>A0A0G9GYC0</accession>
<gene>
    <name evidence="2" type="ORF">Y882_16425</name>
</gene>
<keyword evidence="1" id="KW-0472">Membrane</keyword>
<dbReference type="InterPro" id="IPR012902">
    <property type="entry name" value="N_methyl_site"/>
</dbReference>
<dbReference type="Proteomes" id="UP000035481">
    <property type="component" value="Unassembled WGS sequence"/>
</dbReference>
<dbReference type="PANTHER" id="PTHR30093:SF47">
    <property type="entry name" value="TYPE IV PILUS NON-CORE MINOR PILIN PILE"/>
    <property type="match status" value="1"/>
</dbReference>
<dbReference type="InterPro" id="IPR045584">
    <property type="entry name" value="Pilin-like"/>
</dbReference>
<feature type="transmembrane region" description="Helical" evidence="1">
    <location>
        <begin position="21"/>
        <end position="44"/>
    </location>
</feature>
<dbReference type="NCBIfam" id="TIGR02532">
    <property type="entry name" value="IV_pilin_GFxxxE"/>
    <property type="match status" value="1"/>
</dbReference>
<keyword evidence="1" id="KW-0812">Transmembrane</keyword>
<dbReference type="GO" id="GO:0043683">
    <property type="term" value="P:type IV pilus assembly"/>
    <property type="evidence" value="ECO:0007669"/>
    <property type="project" value="InterPro"/>
</dbReference>
<evidence type="ECO:0000313" key="3">
    <source>
        <dbReference type="Proteomes" id="UP000035481"/>
    </source>
</evidence>
<comment type="caution">
    <text evidence="2">The sequence shown here is derived from an EMBL/GenBank/DDBJ whole genome shotgun (WGS) entry which is preliminary data.</text>
</comment>
<evidence type="ECO:0008006" key="4">
    <source>
        <dbReference type="Google" id="ProtNLM"/>
    </source>
</evidence>
<dbReference type="AlphaFoldDB" id="A0A0G9GYC0"/>
<evidence type="ECO:0000256" key="1">
    <source>
        <dbReference type="SAM" id="Phobius"/>
    </source>
</evidence>
<sequence length="151" mass="16360">MSQQRHARGRLAHHHFERGFTLVEMIVVVAIIAILAAIAMPSYFKHVAKTNRIAAQGCLSEYANYMERYYTSNLRYDQTPAGVANADPHLDCQAQIARNYTLAPASGSTSFTVTATPTTVQLNRDGMCGTLTLNHRGARTASGSGGVAGCW</sequence>
<dbReference type="OrthoDB" id="5296638at2"/>
<dbReference type="PROSITE" id="PS00409">
    <property type="entry name" value="PROKAR_NTER_METHYL"/>
    <property type="match status" value="1"/>
</dbReference>
<dbReference type="SUPFAM" id="SSF54523">
    <property type="entry name" value="Pili subunits"/>
    <property type="match status" value="1"/>
</dbReference>